<evidence type="ECO:0000256" key="1">
    <source>
        <dbReference type="SAM" id="Coils"/>
    </source>
</evidence>
<feature type="region of interest" description="Disordered" evidence="2">
    <location>
        <begin position="81"/>
        <end position="107"/>
    </location>
</feature>
<dbReference type="Proteomes" id="UP000077202">
    <property type="component" value="Unassembled WGS sequence"/>
</dbReference>
<evidence type="ECO:0000256" key="2">
    <source>
        <dbReference type="SAM" id="MobiDB-lite"/>
    </source>
</evidence>
<accession>A0A176VDC4</accession>
<gene>
    <name evidence="3" type="ORF">AXG93_4606s1010</name>
</gene>
<protein>
    <submittedName>
        <fullName evidence="3">Uncharacterized protein</fullName>
    </submittedName>
</protein>
<feature type="region of interest" description="Disordered" evidence="2">
    <location>
        <begin position="227"/>
        <end position="253"/>
    </location>
</feature>
<evidence type="ECO:0000313" key="4">
    <source>
        <dbReference type="Proteomes" id="UP000077202"/>
    </source>
</evidence>
<evidence type="ECO:0000313" key="3">
    <source>
        <dbReference type="EMBL" id="OAE18859.1"/>
    </source>
</evidence>
<feature type="coiled-coil region" evidence="1">
    <location>
        <begin position="254"/>
        <end position="338"/>
    </location>
</feature>
<comment type="caution">
    <text evidence="3">The sequence shown here is derived from an EMBL/GenBank/DDBJ whole genome shotgun (WGS) entry which is preliminary data.</text>
</comment>
<dbReference type="AlphaFoldDB" id="A0A176VDC4"/>
<proteinExistence type="predicted"/>
<feature type="compositionally biased region" description="Basic and acidic residues" evidence="2">
    <location>
        <begin position="152"/>
        <end position="161"/>
    </location>
</feature>
<sequence>MAGEDTFVAGAFIAGTFGGTRKKEQAAIRKNLMGKSATMKMIPLRVPQIRLRAFHDKLHAVRLDFLLWGWNWEDEDGGTKVLGRPTELPAPKAQVPSEEELRPSDQRDRLAATARVPTLETFLPSKQVPLGQVPFEEMPSVQRSLENIPTAKGREDKDRNAGTRVPSAEGVNELPSAEPEWEDLARPTGVGSPTPLEMLAGHGVEAAAEEAARPNARESSRILAATEILESEEETPSEEEEVQSVRGTPTGVLCEQEDQKYRNLEERYNFLQDQWALTRKLQKAALKLRDEMVERARRKLNELRAKVQTDLSVEQVQIRNLTEELVRKTRALEESEAARRADEELLERLQS</sequence>
<keyword evidence="4" id="KW-1185">Reference proteome</keyword>
<organism evidence="3 4">
    <name type="scientific">Marchantia polymorpha subsp. ruderalis</name>
    <dbReference type="NCBI Taxonomy" id="1480154"/>
    <lineage>
        <taxon>Eukaryota</taxon>
        <taxon>Viridiplantae</taxon>
        <taxon>Streptophyta</taxon>
        <taxon>Embryophyta</taxon>
        <taxon>Marchantiophyta</taxon>
        <taxon>Marchantiopsida</taxon>
        <taxon>Marchantiidae</taxon>
        <taxon>Marchantiales</taxon>
        <taxon>Marchantiaceae</taxon>
        <taxon>Marchantia</taxon>
    </lineage>
</organism>
<reference evidence="3" key="1">
    <citation type="submission" date="2016-03" db="EMBL/GenBank/DDBJ databases">
        <title>Mechanisms controlling the formation of the plant cell surface in tip-growing cells are functionally conserved among land plants.</title>
        <authorList>
            <person name="Honkanen S."/>
            <person name="Jones V.A."/>
            <person name="Morieri G."/>
            <person name="Champion C."/>
            <person name="Hetherington A.J."/>
            <person name="Kelly S."/>
            <person name="Saint-Marcoux D."/>
            <person name="Proust H."/>
            <person name="Prescott H."/>
            <person name="Dolan L."/>
        </authorList>
    </citation>
    <scope>NUCLEOTIDE SEQUENCE [LARGE SCALE GENOMIC DNA]</scope>
    <source>
        <tissue evidence="3">Whole gametophyte</tissue>
    </source>
</reference>
<feature type="compositionally biased region" description="Acidic residues" evidence="2">
    <location>
        <begin position="229"/>
        <end position="242"/>
    </location>
</feature>
<feature type="region of interest" description="Disordered" evidence="2">
    <location>
        <begin position="137"/>
        <end position="197"/>
    </location>
</feature>
<name>A0A176VDC4_MARPO</name>
<dbReference type="EMBL" id="LVLJ01003993">
    <property type="protein sequence ID" value="OAE18859.1"/>
    <property type="molecule type" value="Genomic_DNA"/>
</dbReference>
<keyword evidence="1" id="KW-0175">Coiled coil</keyword>